<sequence>MYSANEQFQSIRGGQRSDRKEGSAGALTENLGKWKWWCGGQRGFRGEGFEASEGWGSAGGCVRRARASIARGGWNTYGSVRRGGRRERACDALSLRWPALGRSWPSAAAGGG</sequence>
<dbReference type="InParanoid" id="A0A212EX60"/>
<name>A0A212EX60_DANPL</name>
<feature type="region of interest" description="Disordered" evidence="1">
    <location>
        <begin position="1"/>
        <end position="25"/>
    </location>
</feature>
<dbReference type="AlphaFoldDB" id="A0A212EX60"/>
<dbReference type="EMBL" id="AGBW02011847">
    <property type="protein sequence ID" value="OWR46037.1"/>
    <property type="molecule type" value="Genomic_DNA"/>
</dbReference>
<accession>A0A212EX60</accession>
<gene>
    <name evidence="2" type="ORF">KGM_200720</name>
</gene>
<keyword evidence="3" id="KW-1185">Reference proteome</keyword>
<dbReference type="Proteomes" id="UP000007151">
    <property type="component" value="Unassembled WGS sequence"/>
</dbReference>
<evidence type="ECO:0000313" key="2">
    <source>
        <dbReference type="EMBL" id="OWR46037.1"/>
    </source>
</evidence>
<organism evidence="2 3">
    <name type="scientific">Danaus plexippus plexippus</name>
    <dbReference type="NCBI Taxonomy" id="278856"/>
    <lineage>
        <taxon>Eukaryota</taxon>
        <taxon>Metazoa</taxon>
        <taxon>Ecdysozoa</taxon>
        <taxon>Arthropoda</taxon>
        <taxon>Hexapoda</taxon>
        <taxon>Insecta</taxon>
        <taxon>Pterygota</taxon>
        <taxon>Neoptera</taxon>
        <taxon>Endopterygota</taxon>
        <taxon>Lepidoptera</taxon>
        <taxon>Glossata</taxon>
        <taxon>Ditrysia</taxon>
        <taxon>Papilionoidea</taxon>
        <taxon>Nymphalidae</taxon>
        <taxon>Danainae</taxon>
        <taxon>Danaini</taxon>
        <taxon>Danaina</taxon>
        <taxon>Danaus</taxon>
        <taxon>Danaus</taxon>
    </lineage>
</organism>
<comment type="caution">
    <text evidence="2">The sequence shown here is derived from an EMBL/GenBank/DDBJ whole genome shotgun (WGS) entry which is preliminary data.</text>
</comment>
<proteinExistence type="predicted"/>
<feature type="compositionally biased region" description="Polar residues" evidence="1">
    <location>
        <begin position="1"/>
        <end position="12"/>
    </location>
</feature>
<reference evidence="2 3" key="1">
    <citation type="journal article" date="2011" name="Cell">
        <title>The monarch butterfly genome yields insights into long-distance migration.</title>
        <authorList>
            <person name="Zhan S."/>
            <person name="Merlin C."/>
            <person name="Boore J.L."/>
            <person name="Reppert S.M."/>
        </authorList>
    </citation>
    <scope>NUCLEOTIDE SEQUENCE [LARGE SCALE GENOMIC DNA]</scope>
    <source>
        <strain evidence="2">F-2</strain>
    </source>
</reference>
<evidence type="ECO:0000313" key="3">
    <source>
        <dbReference type="Proteomes" id="UP000007151"/>
    </source>
</evidence>
<dbReference type="KEGG" id="dpl:KGM_200720"/>
<evidence type="ECO:0000256" key="1">
    <source>
        <dbReference type="SAM" id="MobiDB-lite"/>
    </source>
</evidence>
<protein>
    <submittedName>
        <fullName evidence="2">Uncharacterized protein</fullName>
    </submittedName>
</protein>